<dbReference type="Gene3D" id="2.60.120.260">
    <property type="entry name" value="Galactose-binding domain-like"/>
    <property type="match status" value="1"/>
</dbReference>
<sequence length="429" mass="45303">MASYSFGYKLRRLGPRDFLQPNNSESTPLPSPLFKFNGSNNSNSGGGGGGKGGDNDDDDGDGNGDDQSKIGHNQQDNQQNSHGDDDDHNQDGNDNDNDSTPSSGLFPCPANGSPNPPLPGCFTVNDGGPFLKYFGDWAVSSLDGNGKGSIHQATSPGAAVEISVDGTGFALFGIIPPSNSSNRPPAASYTVDNATSRSTQSTLPFATDCQRNQNLFQVNNLPQGNHTITVNVTSASATAPFIVDYIWICGGQGFTRKLSNSSAAQPSSTAASASSGQTHSDSHSTRSRDAIIIGSVLGSILLLLTVTLLACVCIRRRRRRQNRLRGLHLAASPVASWLRSQSGSRETGTVFTSTDSILRDNRTYSSSADTKDLEKRRNVVSMPPSVWSSSTTRPLTRPPSSQPLGMGSSIQPPSIVRLLNSDPANVTTT</sequence>
<keyword evidence="2" id="KW-1133">Transmembrane helix</keyword>
<evidence type="ECO:0000256" key="2">
    <source>
        <dbReference type="SAM" id="Phobius"/>
    </source>
</evidence>
<feature type="compositionally biased region" description="Low complexity" evidence="1">
    <location>
        <begin position="71"/>
        <end position="81"/>
    </location>
</feature>
<evidence type="ECO:0000313" key="3">
    <source>
        <dbReference type="EMBL" id="TFK82329.1"/>
    </source>
</evidence>
<proteinExistence type="predicted"/>
<feature type="region of interest" description="Disordered" evidence="1">
    <location>
        <begin position="260"/>
        <end position="285"/>
    </location>
</feature>
<dbReference type="EMBL" id="ML211496">
    <property type="protein sequence ID" value="TFK82329.1"/>
    <property type="molecule type" value="Genomic_DNA"/>
</dbReference>
<dbReference type="Proteomes" id="UP000308197">
    <property type="component" value="Unassembled WGS sequence"/>
</dbReference>
<reference evidence="3 4" key="1">
    <citation type="journal article" date="2019" name="Nat. Ecol. Evol.">
        <title>Megaphylogeny resolves global patterns of mushroom evolution.</title>
        <authorList>
            <person name="Varga T."/>
            <person name="Krizsan K."/>
            <person name="Foldi C."/>
            <person name="Dima B."/>
            <person name="Sanchez-Garcia M."/>
            <person name="Sanchez-Ramirez S."/>
            <person name="Szollosi G.J."/>
            <person name="Szarkandi J.G."/>
            <person name="Papp V."/>
            <person name="Albert L."/>
            <person name="Andreopoulos W."/>
            <person name="Angelini C."/>
            <person name="Antonin V."/>
            <person name="Barry K.W."/>
            <person name="Bougher N.L."/>
            <person name="Buchanan P."/>
            <person name="Buyck B."/>
            <person name="Bense V."/>
            <person name="Catcheside P."/>
            <person name="Chovatia M."/>
            <person name="Cooper J."/>
            <person name="Damon W."/>
            <person name="Desjardin D."/>
            <person name="Finy P."/>
            <person name="Geml J."/>
            <person name="Haridas S."/>
            <person name="Hughes K."/>
            <person name="Justo A."/>
            <person name="Karasinski D."/>
            <person name="Kautmanova I."/>
            <person name="Kiss B."/>
            <person name="Kocsube S."/>
            <person name="Kotiranta H."/>
            <person name="LaButti K.M."/>
            <person name="Lechner B.E."/>
            <person name="Liimatainen K."/>
            <person name="Lipzen A."/>
            <person name="Lukacs Z."/>
            <person name="Mihaltcheva S."/>
            <person name="Morgado L.N."/>
            <person name="Niskanen T."/>
            <person name="Noordeloos M.E."/>
            <person name="Ohm R.A."/>
            <person name="Ortiz-Santana B."/>
            <person name="Ovrebo C."/>
            <person name="Racz N."/>
            <person name="Riley R."/>
            <person name="Savchenko A."/>
            <person name="Shiryaev A."/>
            <person name="Soop K."/>
            <person name="Spirin V."/>
            <person name="Szebenyi C."/>
            <person name="Tomsovsky M."/>
            <person name="Tulloss R.E."/>
            <person name="Uehling J."/>
            <person name="Grigoriev I.V."/>
            <person name="Vagvolgyi C."/>
            <person name="Papp T."/>
            <person name="Martin F.M."/>
            <person name="Miettinen O."/>
            <person name="Hibbett D.S."/>
            <person name="Nagy L.G."/>
        </authorList>
    </citation>
    <scope>NUCLEOTIDE SEQUENCE [LARGE SCALE GENOMIC DNA]</scope>
    <source>
        <strain evidence="3 4">HHB13444</strain>
    </source>
</reference>
<organism evidence="3 4">
    <name type="scientific">Polyporus arcularius HHB13444</name>
    <dbReference type="NCBI Taxonomy" id="1314778"/>
    <lineage>
        <taxon>Eukaryota</taxon>
        <taxon>Fungi</taxon>
        <taxon>Dikarya</taxon>
        <taxon>Basidiomycota</taxon>
        <taxon>Agaricomycotina</taxon>
        <taxon>Agaricomycetes</taxon>
        <taxon>Polyporales</taxon>
        <taxon>Polyporaceae</taxon>
        <taxon>Polyporus</taxon>
    </lineage>
</organism>
<feature type="region of interest" description="Disordered" evidence="1">
    <location>
        <begin position="362"/>
        <end position="415"/>
    </location>
</feature>
<gene>
    <name evidence="3" type="ORF">K466DRAFT_304349</name>
</gene>
<feature type="compositionally biased region" description="Low complexity" evidence="1">
    <location>
        <begin position="379"/>
        <end position="390"/>
    </location>
</feature>
<keyword evidence="2" id="KW-0812">Transmembrane</keyword>
<dbReference type="InParanoid" id="A0A5C3NZZ4"/>
<accession>A0A5C3NZZ4</accession>
<keyword evidence="2" id="KW-0472">Membrane</keyword>
<name>A0A5C3NZZ4_9APHY</name>
<protein>
    <submittedName>
        <fullName evidence="3">Uncharacterized protein</fullName>
    </submittedName>
</protein>
<evidence type="ECO:0000256" key="1">
    <source>
        <dbReference type="SAM" id="MobiDB-lite"/>
    </source>
</evidence>
<feature type="region of interest" description="Disordered" evidence="1">
    <location>
        <begin position="1"/>
        <end position="112"/>
    </location>
</feature>
<keyword evidence="4" id="KW-1185">Reference proteome</keyword>
<dbReference type="AlphaFoldDB" id="A0A5C3NZZ4"/>
<feature type="transmembrane region" description="Helical" evidence="2">
    <location>
        <begin position="290"/>
        <end position="314"/>
    </location>
</feature>
<feature type="compositionally biased region" description="Acidic residues" evidence="1">
    <location>
        <begin position="55"/>
        <end position="64"/>
    </location>
</feature>
<feature type="compositionally biased region" description="Low complexity" evidence="1">
    <location>
        <begin position="260"/>
        <end position="275"/>
    </location>
</feature>
<feature type="compositionally biased region" description="Basic and acidic residues" evidence="1">
    <location>
        <begin position="82"/>
        <end position="91"/>
    </location>
</feature>
<evidence type="ECO:0000313" key="4">
    <source>
        <dbReference type="Proteomes" id="UP000308197"/>
    </source>
</evidence>
<feature type="compositionally biased region" description="Polar residues" evidence="1">
    <location>
        <begin position="402"/>
        <end position="412"/>
    </location>
</feature>